<evidence type="ECO:0000256" key="1">
    <source>
        <dbReference type="SAM" id="Coils"/>
    </source>
</evidence>
<dbReference type="EMBL" id="AKKU01000003">
    <property type="protein sequence ID" value="EIW90164.1"/>
    <property type="molecule type" value="Genomic_DNA"/>
</dbReference>
<keyword evidence="1" id="KW-0175">Coiled coil</keyword>
<dbReference type="STRING" id="1195246.AGRI_02398"/>
<gene>
    <name evidence="2" type="ORF">AGRI_02398</name>
</gene>
<accession>I9P5P7</accession>
<dbReference type="RefSeq" id="WP_008983431.1">
    <property type="nucleotide sequence ID" value="NZ_AKKU01000003.1"/>
</dbReference>
<sequence length="158" mass="18650">MMLMNNNFDDKNQRDFDLNTERLVQAIDKVRANNSLPPTISQLSKLTGMHRNAISKRAWPSLKLKEIKTERIRKAETSPQPAKQLDPVKVLEDKLENAKRELVYWFNKNLDNEKQIKQLEQNLHRMTDARSYYENTLKQERIKTSELTTQISILKELL</sequence>
<reference evidence="2 3" key="1">
    <citation type="journal article" date="2012" name="J. Bacteriol.">
        <title>Genome Sequence of Pectin-Degrading Alishewanella agri, Isolated from Landfill Soil.</title>
        <authorList>
            <person name="Kim J."/>
            <person name="Jung J."/>
            <person name="Sung J.S."/>
            <person name="Chun J."/>
            <person name="Park W."/>
        </authorList>
    </citation>
    <scope>NUCLEOTIDE SEQUENCE [LARGE SCALE GENOMIC DNA]</scope>
    <source>
        <strain evidence="2 3">BL06</strain>
    </source>
</reference>
<organism evidence="2 3">
    <name type="scientific">Alishewanella agri BL06</name>
    <dbReference type="NCBI Taxonomy" id="1195246"/>
    <lineage>
        <taxon>Bacteria</taxon>
        <taxon>Pseudomonadati</taxon>
        <taxon>Pseudomonadota</taxon>
        <taxon>Gammaproteobacteria</taxon>
        <taxon>Alteromonadales</taxon>
        <taxon>Alteromonadaceae</taxon>
        <taxon>Alishewanella</taxon>
    </lineage>
</organism>
<evidence type="ECO:0008006" key="4">
    <source>
        <dbReference type="Google" id="ProtNLM"/>
    </source>
</evidence>
<dbReference type="Proteomes" id="UP000035062">
    <property type="component" value="Unassembled WGS sequence"/>
</dbReference>
<proteinExistence type="predicted"/>
<comment type="caution">
    <text evidence="2">The sequence shown here is derived from an EMBL/GenBank/DDBJ whole genome shotgun (WGS) entry which is preliminary data.</text>
</comment>
<keyword evidence="3" id="KW-1185">Reference proteome</keyword>
<feature type="coiled-coil region" evidence="1">
    <location>
        <begin position="88"/>
        <end position="136"/>
    </location>
</feature>
<name>I9P5P7_9ALTE</name>
<evidence type="ECO:0000313" key="2">
    <source>
        <dbReference type="EMBL" id="EIW90164.1"/>
    </source>
</evidence>
<evidence type="ECO:0000313" key="3">
    <source>
        <dbReference type="Proteomes" id="UP000035062"/>
    </source>
</evidence>
<dbReference type="eggNOG" id="ENOG503323K">
    <property type="taxonomic scope" value="Bacteria"/>
</dbReference>
<dbReference type="AlphaFoldDB" id="I9P5P7"/>
<protein>
    <recommendedName>
        <fullName evidence="4">KfrA N-terminal DNA-binding domain-containing protein</fullName>
    </recommendedName>
</protein>